<keyword evidence="2" id="KW-0946">Virion</keyword>
<evidence type="ECO:0000256" key="2">
    <source>
        <dbReference type="ARBA" id="ARBA00022844"/>
    </source>
</evidence>
<protein>
    <submittedName>
        <fullName evidence="4">Tail spike head-binding protein</fullName>
    </submittedName>
</protein>
<feature type="domain" description="Tail spike TSP1/Gp66 N-terminal" evidence="3">
    <location>
        <begin position="23"/>
        <end position="80"/>
    </location>
</feature>
<accession>A0AAU8KX16</accession>
<dbReference type="GO" id="GO:0044423">
    <property type="term" value="C:virion component"/>
    <property type="evidence" value="ECO:0007669"/>
    <property type="project" value="UniProtKB-KW"/>
</dbReference>
<evidence type="ECO:0000259" key="3">
    <source>
        <dbReference type="Pfam" id="PF18668"/>
    </source>
</evidence>
<proteinExistence type="predicted"/>
<evidence type="ECO:0000313" key="4">
    <source>
        <dbReference type="EMBL" id="XCN27902.1"/>
    </source>
</evidence>
<organism evidence="4">
    <name type="scientific">Serratia phage Kevin</name>
    <dbReference type="NCBI Taxonomy" id="3161161"/>
    <lineage>
        <taxon>Viruses</taxon>
        <taxon>Duplodnaviria</taxon>
        <taxon>Heunggongvirae</taxon>
        <taxon>Uroviricota</taxon>
        <taxon>Caudoviricetes</taxon>
        <taxon>Pantevenvirales</taxon>
        <taxon>Ackermannviridae</taxon>
        <taxon>Miltonvirus</taxon>
    </lineage>
</organism>
<dbReference type="EMBL" id="PP869623">
    <property type="protein sequence ID" value="XCN27902.1"/>
    <property type="molecule type" value="Genomic_DNA"/>
</dbReference>
<dbReference type="InterPro" id="IPR011050">
    <property type="entry name" value="Pectin_lyase_fold/virulence"/>
</dbReference>
<dbReference type="GO" id="GO:0019058">
    <property type="term" value="P:viral life cycle"/>
    <property type="evidence" value="ECO:0007669"/>
    <property type="project" value="UniProtKB-ARBA"/>
</dbReference>
<name>A0AAU8KX16_9CAUD</name>
<dbReference type="InterPro" id="IPR040775">
    <property type="entry name" value="Tail_spike_N"/>
</dbReference>
<dbReference type="InterPro" id="IPR012334">
    <property type="entry name" value="Pectin_lyas_fold"/>
</dbReference>
<comment type="subcellular location">
    <subcellularLocation>
        <location evidence="1">Virion</location>
    </subcellularLocation>
</comment>
<dbReference type="GO" id="GO:0051701">
    <property type="term" value="P:biological process involved in interaction with host"/>
    <property type="evidence" value="ECO:0007669"/>
    <property type="project" value="UniProtKB-ARBA"/>
</dbReference>
<reference evidence="4" key="1">
    <citation type="submission" date="2024-06" db="EMBL/GenBank/DDBJ databases">
        <authorList>
            <person name="Melgar S."/>
            <person name="Ryabinky S."/>
            <person name="Merugu K."/>
            <person name="Desisa B."/>
            <person name="Truong H."/>
            <person name="Jamal R."/>
            <person name="Sandhu A."/>
            <person name="Johnson A."/>
        </authorList>
    </citation>
    <scope>NUCLEOTIDE SEQUENCE</scope>
</reference>
<dbReference type="Gene3D" id="2.10.10.80">
    <property type="match status" value="1"/>
</dbReference>
<dbReference type="Pfam" id="PF18668">
    <property type="entry name" value="Tail_spike_N"/>
    <property type="match status" value="1"/>
</dbReference>
<sequence length="653" mass="68728">MVTKNTSYDPLLGDVEPAKYNRRGSFQNGTQLTQADEIAFNADDNNFYLWAGSLPKDVPSGSTPATTGGVSPTTWVNVGDGSFRSFLKTSGGASAVGSTGGTVQADLDTAAAFRVLLASADGAKNIGAAGGGKVQDYLGNFATPEMYGAKGDGTTDDTVAIQTAMNTGKNVHCRPGANYKVSGPLTWPWKAQGTQTMYGYDSTITSLTVTNQPVFMQTMADNTVATTTVRKSYYNVNLIGPVRAKDRFATVAGTDGFWLQDGKLINCSIYGFSTGASIMGNVTVQAFYADQCRNAGLRSQGSYNRVYGLNAGWTAGDTLIVKSDYSYYADIWAEYAGVIPKVTDEPGPQQGSLISFAQDGNNAGGNIINGAGCRYYGAGAITINGFDNHVGGALNIGQPADTSFAAVDRYDPALYVGGTDCSLGNVDAKFVYGGLHLHNGSVNCRIGIINLGTVSDLNSNCQAFVASGTCTNCKVDGVYASGVAKGDSVYISMADLHVNFIKIRALNTPNVVVTLPIRILSACSIGLLHVDCNLTSASTINTVFINGAARIGELEVHGAFGASLIVEDHAKPVLGRVLLNPRSDNTTRCAEFRSSDASDTRFIGSLTIVGTTQPRANGIIQLGAYRGDVWRRNDAAQTLSVRYPDPVDHAITT</sequence>
<evidence type="ECO:0000256" key="1">
    <source>
        <dbReference type="ARBA" id="ARBA00004328"/>
    </source>
</evidence>
<dbReference type="Gene3D" id="2.160.20.10">
    <property type="entry name" value="Single-stranded right-handed beta-helix, Pectin lyase-like"/>
    <property type="match status" value="1"/>
</dbReference>
<dbReference type="SUPFAM" id="SSF51126">
    <property type="entry name" value="Pectin lyase-like"/>
    <property type="match status" value="1"/>
</dbReference>